<dbReference type="HOGENOM" id="CLU_2255442_0_0_1"/>
<dbReference type="RefSeq" id="XP_002899765.1">
    <property type="nucleotide sequence ID" value="XM_002899719.1"/>
</dbReference>
<dbReference type="InParanoid" id="D0NM98"/>
<dbReference type="eggNOG" id="ENOG502SD6I">
    <property type="taxonomic scope" value="Eukaryota"/>
</dbReference>
<name>D0NM98_PHYIT</name>
<dbReference type="GeneID" id="9462121"/>
<feature type="region of interest" description="Disordered" evidence="1">
    <location>
        <begin position="1"/>
        <end position="27"/>
    </location>
</feature>
<accession>D0NM98</accession>
<organism evidence="2 3">
    <name type="scientific">Phytophthora infestans (strain T30-4)</name>
    <name type="common">Potato late blight agent</name>
    <dbReference type="NCBI Taxonomy" id="403677"/>
    <lineage>
        <taxon>Eukaryota</taxon>
        <taxon>Sar</taxon>
        <taxon>Stramenopiles</taxon>
        <taxon>Oomycota</taxon>
        <taxon>Peronosporomycetes</taxon>
        <taxon>Peronosporales</taxon>
        <taxon>Peronosporaceae</taxon>
        <taxon>Phytophthora</taxon>
    </lineage>
</organism>
<dbReference type="EMBL" id="DS028146">
    <property type="protein sequence ID" value="EEY60819.1"/>
    <property type="molecule type" value="Genomic_DNA"/>
</dbReference>
<evidence type="ECO:0000313" key="3">
    <source>
        <dbReference type="Proteomes" id="UP000006643"/>
    </source>
</evidence>
<reference evidence="3" key="1">
    <citation type="journal article" date="2009" name="Nature">
        <title>Genome sequence and analysis of the Irish potato famine pathogen Phytophthora infestans.</title>
        <authorList>
            <consortium name="The Broad Institute Genome Sequencing Platform"/>
            <person name="Haas B.J."/>
            <person name="Kamoun S."/>
            <person name="Zody M.C."/>
            <person name="Jiang R.H."/>
            <person name="Handsaker R.E."/>
            <person name="Cano L.M."/>
            <person name="Grabherr M."/>
            <person name="Kodira C.D."/>
            <person name="Raffaele S."/>
            <person name="Torto-Alalibo T."/>
            <person name="Bozkurt T.O."/>
            <person name="Ah-Fong A.M."/>
            <person name="Alvarado L."/>
            <person name="Anderson V.L."/>
            <person name="Armstrong M.R."/>
            <person name="Avrova A."/>
            <person name="Baxter L."/>
            <person name="Beynon J."/>
            <person name="Boevink P.C."/>
            <person name="Bollmann S.R."/>
            <person name="Bos J.I."/>
            <person name="Bulone V."/>
            <person name="Cai G."/>
            <person name="Cakir C."/>
            <person name="Carrington J.C."/>
            <person name="Chawner M."/>
            <person name="Conti L."/>
            <person name="Costanzo S."/>
            <person name="Ewan R."/>
            <person name="Fahlgren N."/>
            <person name="Fischbach M.A."/>
            <person name="Fugelstad J."/>
            <person name="Gilroy E.M."/>
            <person name="Gnerre S."/>
            <person name="Green P.J."/>
            <person name="Grenville-Briggs L.J."/>
            <person name="Griffith J."/>
            <person name="Grunwald N.J."/>
            <person name="Horn K."/>
            <person name="Horner N.R."/>
            <person name="Hu C.H."/>
            <person name="Huitema E."/>
            <person name="Jeong D.H."/>
            <person name="Jones A.M."/>
            <person name="Jones J.D."/>
            <person name="Jones R.W."/>
            <person name="Karlsson E.K."/>
            <person name="Kunjeti S.G."/>
            <person name="Lamour K."/>
            <person name="Liu Z."/>
            <person name="Ma L."/>
            <person name="Maclean D."/>
            <person name="Chibucos M.C."/>
            <person name="McDonald H."/>
            <person name="McWalters J."/>
            <person name="Meijer H.J."/>
            <person name="Morgan W."/>
            <person name="Morris P.F."/>
            <person name="Munro C.A."/>
            <person name="O'Neill K."/>
            <person name="Ospina-Giraldo M."/>
            <person name="Pinzon A."/>
            <person name="Pritchard L."/>
            <person name="Ramsahoye B."/>
            <person name="Ren Q."/>
            <person name="Restrepo S."/>
            <person name="Roy S."/>
            <person name="Sadanandom A."/>
            <person name="Savidor A."/>
            <person name="Schornack S."/>
            <person name="Schwartz D.C."/>
            <person name="Schumann U.D."/>
            <person name="Schwessinger B."/>
            <person name="Seyer L."/>
            <person name="Sharpe T."/>
            <person name="Silvar C."/>
            <person name="Song J."/>
            <person name="Studholme D.J."/>
            <person name="Sykes S."/>
            <person name="Thines M."/>
            <person name="van de Vondervoort P.J."/>
            <person name="Phuntumart V."/>
            <person name="Wawra S."/>
            <person name="Weide R."/>
            <person name="Win J."/>
            <person name="Young C."/>
            <person name="Zhou S."/>
            <person name="Fry W."/>
            <person name="Meyers B.C."/>
            <person name="van West P."/>
            <person name="Ristaino J."/>
            <person name="Govers F."/>
            <person name="Birch P.R."/>
            <person name="Whisson S.C."/>
            <person name="Judelson H.S."/>
            <person name="Nusbaum C."/>
        </authorList>
    </citation>
    <scope>NUCLEOTIDE SEQUENCE [LARGE SCALE GENOMIC DNA]</scope>
    <source>
        <strain evidence="3">T30-4</strain>
    </source>
</reference>
<dbReference type="VEuPathDB" id="FungiDB:PITG_13561"/>
<gene>
    <name evidence="2" type="ORF">PITG_13561</name>
</gene>
<dbReference type="OMA" id="WLWDIEY"/>
<keyword evidence="3" id="KW-1185">Reference proteome</keyword>
<dbReference type="KEGG" id="pif:PITG_13561"/>
<dbReference type="OrthoDB" id="127233at2759"/>
<sequence>MLRNLPARKPPGRPRKKNKCLDRDRPRRSQYAVDSLIKRLVDKHAREETELNHVAKVKLHFMRGGKRYWNIDFEEYEEASVLGVEELARAISYSYQMGHNIVPN</sequence>
<dbReference type="Proteomes" id="UP000006643">
    <property type="component" value="Unassembled WGS sequence"/>
</dbReference>
<proteinExistence type="predicted"/>
<evidence type="ECO:0000256" key="1">
    <source>
        <dbReference type="SAM" id="MobiDB-lite"/>
    </source>
</evidence>
<evidence type="ECO:0000313" key="2">
    <source>
        <dbReference type="EMBL" id="EEY60819.1"/>
    </source>
</evidence>
<dbReference type="AlphaFoldDB" id="D0NM98"/>
<protein>
    <submittedName>
        <fullName evidence="2">Uncharacterized protein</fullName>
    </submittedName>
</protein>